<sequence>MNSSIKTKSETDHLYVKLLGSAIIKVWRDNTYLNRCIFSPWSNLRCYLESTLQVCYFLYIYDVFQNLFNCFMSLFRLRFSMKQQEMRFIQKGFSLKGKVVPI</sequence>
<evidence type="ECO:0000313" key="2">
    <source>
        <dbReference type="Proteomes" id="UP001412067"/>
    </source>
</evidence>
<proteinExistence type="predicted"/>
<comment type="caution">
    <text evidence="1">The sequence shown here is derived from an EMBL/GenBank/DDBJ whole genome shotgun (WGS) entry which is preliminary data.</text>
</comment>
<organism evidence="1 2">
    <name type="scientific">Platanthera guangdongensis</name>
    <dbReference type="NCBI Taxonomy" id="2320717"/>
    <lineage>
        <taxon>Eukaryota</taxon>
        <taxon>Viridiplantae</taxon>
        <taxon>Streptophyta</taxon>
        <taxon>Embryophyta</taxon>
        <taxon>Tracheophyta</taxon>
        <taxon>Spermatophyta</taxon>
        <taxon>Magnoliopsida</taxon>
        <taxon>Liliopsida</taxon>
        <taxon>Asparagales</taxon>
        <taxon>Orchidaceae</taxon>
        <taxon>Orchidoideae</taxon>
        <taxon>Orchideae</taxon>
        <taxon>Orchidinae</taxon>
        <taxon>Platanthera</taxon>
    </lineage>
</organism>
<dbReference type="EMBL" id="JBBWWR010000009">
    <property type="protein sequence ID" value="KAK8962025.1"/>
    <property type="molecule type" value="Genomic_DNA"/>
</dbReference>
<accession>A0ABR2MDI0</accession>
<evidence type="ECO:0000313" key="1">
    <source>
        <dbReference type="EMBL" id="KAK8962025.1"/>
    </source>
</evidence>
<dbReference type="Proteomes" id="UP001412067">
    <property type="component" value="Unassembled WGS sequence"/>
</dbReference>
<name>A0ABR2MDI0_9ASPA</name>
<protein>
    <submittedName>
        <fullName evidence="1">Uncharacterized protein</fullName>
    </submittedName>
</protein>
<reference evidence="1 2" key="1">
    <citation type="journal article" date="2022" name="Nat. Plants">
        <title>Genomes of leafy and leafless Platanthera orchids illuminate the evolution of mycoheterotrophy.</title>
        <authorList>
            <person name="Li M.H."/>
            <person name="Liu K.W."/>
            <person name="Li Z."/>
            <person name="Lu H.C."/>
            <person name="Ye Q.L."/>
            <person name="Zhang D."/>
            <person name="Wang J.Y."/>
            <person name="Li Y.F."/>
            <person name="Zhong Z.M."/>
            <person name="Liu X."/>
            <person name="Yu X."/>
            <person name="Liu D.K."/>
            <person name="Tu X.D."/>
            <person name="Liu B."/>
            <person name="Hao Y."/>
            <person name="Liao X.Y."/>
            <person name="Jiang Y.T."/>
            <person name="Sun W.H."/>
            <person name="Chen J."/>
            <person name="Chen Y.Q."/>
            <person name="Ai Y."/>
            <person name="Zhai J.W."/>
            <person name="Wu S.S."/>
            <person name="Zhou Z."/>
            <person name="Hsiao Y.Y."/>
            <person name="Wu W.L."/>
            <person name="Chen Y.Y."/>
            <person name="Lin Y.F."/>
            <person name="Hsu J.L."/>
            <person name="Li C.Y."/>
            <person name="Wang Z.W."/>
            <person name="Zhao X."/>
            <person name="Zhong W.Y."/>
            <person name="Ma X.K."/>
            <person name="Ma L."/>
            <person name="Huang J."/>
            <person name="Chen G.Z."/>
            <person name="Huang M.Z."/>
            <person name="Huang L."/>
            <person name="Peng D.H."/>
            <person name="Luo Y.B."/>
            <person name="Zou S.Q."/>
            <person name="Chen S.P."/>
            <person name="Lan S."/>
            <person name="Tsai W.C."/>
            <person name="Van de Peer Y."/>
            <person name="Liu Z.J."/>
        </authorList>
    </citation>
    <scope>NUCLEOTIDE SEQUENCE [LARGE SCALE GENOMIC DNA]</scope>
    <source>
        <strain evidence="1">Lor288</strain>
    </source>
</reference>
<keyword evidence="2" id="KW-1185">Reference proteome</keyword>
<gene>
    <name evidence="1" type="ORF">KSP40_PGU011743</name>
</gene>